<evidence type="ECO:0000259" key="5">
    <source>
        <dbReference type="PROSITE" id="PS50109"/>
    </source>
</evidence>
<feature type="modified residue" description="4-aspartylphosphate" evidence="4">
    <location>
        <position position="589"/>
    </location>
</feature>
<keyword evidence="9" id="KW-1185">Reference proteome</keyword>
<evidence type="ECO:0000256" key="1">
    <source>
        <dbReference type="ARBA" id="ARBA00000085"/>
    </source>
</evidence>
<dbReference type="SMART" id="SM00388">
    <property type="entry name" value="HisKA"/>
    <property type="match status" value="1"/>
</dbReference>
<dbReference type="Gene3D" id="3.30.450.20">
    <property type="entry name" value="PAS domain"/>
    <property type="match status" value="1"/>
</dbReference>
<dbReference type="PANTHER" id="PTHR43065:SF49">
    <property type="entry name" value="HISTIDINE KINASE"/>
    <property type="match status" value="1"/>
</dbReference>
<protein>
    <recommendedName>
        <fullName evidence="2">histidine kinase</fullName>
        <ecNumber evidence="2">2.7.13.3</ecNumber>
    </recommendedName>
</protein>
<gene>
    <name evidence="8" type="ORF">CAL29_04260</name>
</gene>
<dbReference type="SUPFAM" id="SSF47384">
    <property type="entry name" value="Homodimeric domain of signal transducing histidine kinase"/>
    <property type="match status" value="1"/>
</dbReference>
<dbReference type="PROSITE" id="PS50109">
    <property type="entry name" value="HIS_KIN"/>
    <property type="match status" value="1"/>
</dbReference>
<dbReference type="InterPro" id="IPR003594">
    <property type="entry name" value="HATPase_dom"/>
</dbReference>
<sequence>MNTGAGATEILLLEDNDLDAELLRRRLERAGLDCHIDQVWEEADFRAALRGKSYGVILADYVLPRFDGMSALTIARELSPETPFIFVSGTLGEEVAIESLKHGATDYIVKHRQERLPSAIARALAEREQRRARLRAEQGLVEMNAALEVMVRSRTEERDLVWRLTHDLVAICDQDGFIRNSNPAWREMLGWSEADLLDRQLASLVAPGSQELAVSARTVLHSQTYAQDVDLEMLAADGRAGRMVSWTFVRTEDGRICGTGRDITQRLELEAQLRQAQKIESIGQLTGGVAHDFNNVLMIVQGNLQTLQRTLGANASERERRWLDNALKGVERGAKLTKGLLAYSRKQPLAPQAVDANETTTRLVGLLTQTLGAHIELRTELAEAVWPAYVDPNQLENALINLAINARDAMSPLGGGRLTISTCNRSLDEAYCRLHPEKTPGEYVELVVQDTGPGMPPDVLEKAFDPFFTTKKEGHGTGLGLSQVYGFVKQSGGHVKLVSQAGQGAAVHLLLPRDLRDGELGEAAADESVVDYRSPGNETVLVLEDDAEVRSISTEVLRELGYRVLEAGDGPSALRLVEEHPDIDLVFSDVGLPGGMNGREVAEQVHLKRPGLPVVFTSAYASQALVSDGALMPGVELLEKPFTTQQLAMRVRRTLDRTRG</sequence>
<feature type="modified residue" description="4-aspartylphosphate" evidence="4">
    <location>
        <position position="60"/>
    </location>
</feature>
<dbReference type="GO" id="GO:0000155">
    <property type="term" value="F:phosphorelay sensor kinase activity"/>
    <property type="evidence" value="ECO:0007669"/>
    <property type="project" value="InterPro"/>
</dbReference>
<comment type="caution">
    <text evidence="8">The sequence shown here is derived from an EMBL/GenBank/DDBJ whole genome shotgun (WGS) entry which is preliminary data.</text>
</comment>
<dbReference type="EMBL" id="NEVM01000001">
    <property type="protein sequence ID" value="OZI37617.1"/>
    <property type="molecule type" value="Genomic_DNA"/>
</dbReference>
<dbReference type="InterPro" id="IPR001789">
    <property type="entry name" value="Sig_transdc_resp-reg_receiver"/>
</dbReference>
<dbReference type="InterPro" id="IPR036097">
    <property type="entry name" value="HisK_dim/P_sf"/>
</dbReference>
<dbReference type="SMART" id="SM00387">
    <property type="entry name" value="HATPase_c"/>
    <property type="match status" value="1"/>
</dbReference>
<dbReference type="OrthoDB" id="9146564at2"/>
<proteinExistence type="predicted"/>
<dbReference type="CDD" id="cd00156">
    <property type="entry name" value="REC"/>
    <property type="match status" value="1"/>
</dbReference>
<reference evidence="9" key="1">
    <citation type="submission" date="2017-05" db="EMBL/GenBank/DDBJ databases">
        <title>Complete and WGS of Bordetella genogroups.</title>
        <authorList>
            <person name="Spilker T."/>
            <person name="Lipuma J."/>
        </authorList>
    </citation>
    <scope>NUCLEOTIDE SEQUENCE [LARGE SCALE GENOMIC DNA]</scope>
    <source>
        <strain evidence="9">AU16122</strain>
    </source>
</reference>
<evidence type="ECO:0000259" key="6">
    <source>
        <dbReference type="PROSITE" id="PS50110"/>
    </source>
</evidence>
<dbReference type="Pfam" id="PF00072">
    <property type="entry name" value="Response_reg"/>
    <property type="match status" value="2"/>
</dbReference>
<dbReference type="SUPFAM" id="SSF55874">
    <property type="entry name" value="ATPase domain of HSP90 chaperone/DNA topoisomerase II/histidine kinase"/>
    <property type="match status" value="1"/>
</dbReference>
<evidence type="ECO:0000256" key="2">
    <source>
        <dbReference type="ARBA" id="ARBA00012438"/>
    </source>
</evidence>
<dbReference type="PROSITE" id="PS50110">
    <property type="entry name" value="RESPONSE_REGULATORY"/>
    <property type="match status" value="2"/>
</dbReference>
<dbReference type="PANTHER" id="PTHR43065">
    <property type="entry name" value="SENSOR HISTIDINE KINASE"/>
    <property type="match status" value="1"/>
</dbReference>
<comment type="catalytic activity">
    <reaction evidence="1">
        <text>ATP + protein L-histidine = ADP + protein N-phospho-L-histidine.</text>
        <dbReference type="EC" id="2.7.13.3"/>
    </reaction>
</comment>
<dbReference type="Gene3D" id="3.40.50.2300">
    <property type="match status" value="2"/>
</dbReference>
<dbReference type="InterPro" id="IPR013656">
    <property type="entry name" value="PAS_4"/>
</dbReference>
<dbReference type="PRINTS" id="PR00344">
    <property type="entry name" value="BCTRLSENSOR"/>
</dbReference>
<feature type="domain" description="Response regulatory" evidence="6">
    <location>
        <begin position="9"/>
        <end position="125"/>
    </location>
</feature>
<dbReference type="InterPro" id="IPR035965">
    <property type="entry name" value="PAS-like_dom_sf"/>
</dbReference>
<dbReference type="InterPro" id="IPR036890">
    <property type="entry name" value="HATPase_C_sf"/>
</dbReference>
<dbReference type="SUPFAM" id="SSF52172">
    <property type="entry name" value="CheY-like"/>
    <property type="match status" value="2"/>
</dbReference>
<feature type="domain" description="Response regulatory" evidence="6">
    <location>
        <begin position="539"/>
        <end position="655"/>
    </location>
</feature>
<evidence type="ECO:0000256" key="4">
    <source>
        <dbReference type="PROSITE-ProRule" id="PRU00169"/>
    </source>
</evidence>
<evidence type="ECO:0000313" key="9">
    <source>
        <dbReference type="Proteomes" id="UP000216020"/>
    </source>
</evidence>
<dbReference type="InterPro" id="IPR011006">
    <property type="entry name" value="CheY-like_superfamily"/>
</dbReference>
<dbReference type="CDD" id="cd00130">
    <property type="entry name" value="PAS"/>
    <property type="match status" value="1"/>
</dbReference>
<dbReference type="InterPro" id="IPR000014">
    <property type="entry name" value="PAS"/>
</dbReference>
<dbReference type="NCBIfam" id="TIGR00229">
    <property type="entry name" value="sensory_box"/>
    <property type="match status" value="1"/>
</dbReference>
<dbReference type="SUPFAM" id="SSF55785">
    <property type="entry name" value="PYP-like sensor domain (PAS domain)"/>
    <property type="match status" value="1"/>
</dbReference>
<dbReference type="InterPro" id="IPR004358">
    <property type="entry name" value="Sig_transdc_His_kin-like_C"/>
</dbReference>
<dbReference type="Gene3D" id="3.30.565.10">
    <property type="entry name" value="Histidine kinase-like ATPase, C-terminal domain"/>
    <property type="match status" value="1"/>
</dbReference>
<dbReference type="EC" id="2.7.13.3" evidence="2"/>
<dbReference type="CDD" id="cd18161">
    <property type="entry name" value="REC_hyHK_blue-like"/>
    <property type="match status" value="1"/>
</dbReference>
<evidence type="ECO:0000256" key="3">
    <source>
        <dbReference type="ARBA" id="ARBA00022553"/>
    </source>
</evidence>
<evidence type="ECO:0000313" key="8">
    <source>
        <dbReference type="EMBL" id="OZI37617.1"/>
    </source>
</evidence>
<feature type="domain" description="PAS" evidence="7">
    <location>
        <begin position="173"/>
        <end position="211"/>
    </location>
</feature>
<feature type="domain" description="Histidine kinase" evidence="5">
    <location>
        <begin position="288"/>
        <end position="515"/>
    </location>
</feature>
<organism evidence="8 9">
    <name type="scientific">Bordetella genomosp. 10</name>
    <dbReference type="NCBI Taxonomy" id="1416804"/>
    <lineage>
        <taxon>Bacteria</taxon>
        <taxon>Pseudomonadati</taxon>
        <taxon>Pseudomonadota</taxon>
        <taxon>Betaproteobacteria</taxon>
        <taxon>Burkholderiales</taxon>
        <taxon>Alcaligenaceae</taxon>
        <taxon>Bordetella</taxon>
    </lineage>
</organism>
<dbReference type="Pfam" id="PF02518">
    <property type="entry name" value="HATPase_c"/>
    <property type="match status" value="1"/>
</dbReference>
<evidence type="ECO:0000259" key="7">
    <source>
        <dbReference type="PROSITE" id="PS50112"/>
    </source>
</evidence>
<dbReference type="AlphaFoldDB" id="A0A261SKT6"/>
<dbReference type="RefSeq" id="WP_094851719.1">
    <property type="nucleotide sequence ID" value="NZ_NEVM01000001.1"/>
</dbReference>
<dbReference type="SMART" id="SM00448">
    <property type="entry name" value="REC"/>
    <property type="match status" value="2"/>
</dbReference>
<dbReference type="Gene3D" id="1.10.287.130">
    <property type="match status" value="1"/>
</dbReference>
<keyword evidence="3 4" id="KW-0597">Phosphoprotein</keyword>
<name>A0A261SKT6_9BORD</name>
<dbReference type="InterPro" id="IPR003661">
    <property type="entry name" value="HisK_dim/P_dom"/>
</dbReference>
<dbReference type="Pfam" id="PF08448">
    <property type="entry name" value="PAS_4"/>
    <property type="match status" value="1"/>
</dbReference>
<dbReference type="InterPro" id="IPR005467">
    <property type="entry name" value="His_kinase_dom"/>
</dbReference>
<dbReference type="PROSITE" id="PS50112">
    <property type="entry name" value="PAS"/>
    <property type="match status" value="1"/>
</dbReference>
<dbReference type="Pfam" id="PF00512">
    <property type="entry name" value="HisKA"/>
    <property type="match status" value="1"/>
</dbReference>
<dbReference type="Proteomes" id="UP000216020">
    <property type="component" value="Unassembled WGS sequence"/>
</dbReference>
<accession>A0A261SKT6</accession>
<dbReference type="SMART" id="SM00091">
    <property type="entry name" value="PAS"/>
    <property type="match status" value="1"/>
</dbReference>